<reference evidence="1" key="1">
    <citation type="submission" date="2009-10" db="EMBL/GenBank/DDBJ databases">
        <title>The genome sequence of Streptomyces sviceus strain ATCC 29083.</title>
        <authorList>
            <consortium name="The Broad Institute Genome Sequencing Platform"/>
            <consortium name="Broad Institute Microbial Sequencing Center"/>
            <person name="Fischbach M."/>
            <person name="Godfrey P."/>
            <person name="Ward D."/>
            <person name="Young S."/>
            <person name="Zeng Q."/>
            <person name="Koehrsen M."/>
            <person name="Alvarado L."/>
            <person name="Berlin A.M."/>
            <person name="Bochicchio J."/>
            <person name="Borenstein D."/>
            <person name="Chapman S.B."/>
            <person name="Chen Z."/>
            <person name="Engels R."/>
            <person name="Freedman E."/>
            <person name="Gellesch M."/>
            <person name="Goldberg J."/>
            <person name="Griggs A."/>
            <person name="Gujja S."/>
            <person name="Heilman E.R."/>
            <person name="Heiman D.I."/>
            <person name="Hepburn T.A."/>
            <person name="Howarth C."/>
            <person name="Jen D."/>
            <person name="Larson L."/>
            <person name="Lewis B."/>
            <person name="Mehta T."/>
            <person name="Park D."/>
            <person name="Pearson M."/>
            <person name="Richards J."/>
            <person name="Roberts A."/>
            <person name="Saif S."/>
            <person name="Shea T.D."/>
            <person name="Shenoy N."/>
            <person name="Sisk P."/>
            <person name="Stolte C."/>
            <person name="Sykes S.N."/>
            <person name="Thomson T."/>
            <person name="Walk T."/>
            <person name="White J."/>
            <person name="Yandava C."/>
            <person name="Straight P."/>
            <person name="Clardy J."/>
            <person name="Hung D."/>
            <person name="Kolter R."/>
            <person name="Mekalanos J."/>
            <person name="Walker S."/>
            <person name="Walsh C.T."/>
            <person name="Wieland-Brown L.C."/>
            <person name="Haas B."/>
            <person name="Nusbaum C."/>
            <person name="Birren B."/>
        </authorList>
    </citation>
    <scope>NUCLEOTIDE SEQUENCE [LARGE SCALE GENOMIC DNA]</scope>
    <source>
        <strain evidence="1">ATCC 29083</strain>
    </source>
</reference>
<dbReference type="RefSeq" id="WP_007385570.1">
    <property type="nucleotide sequence ID" value="NZ_CM000951.1"/>
</dbReference>
<dbReference type="eggNOG" id="ENOG5031UUT">
    <property type="taxonomic scope" value="Bacteria"/>
</dbReference>
<proteinExistence type="predicted"/>
<dbReference type="AlphaFoldDB" id="B5HRC0"/>
<organism evidence="1 2">
    <name type="scientific">Streptomyces sviceus (strain ATCC 29083 / DSM 924 / JCM 4929 / NBRC 13980 / NCIMB 11184 / NRRL 5439 / UC 5370)</name>
    <dbReference type="NCBI Taxonomy" id="463191"/>
    <lineage>
        <taxon>Bacteria</taxon>
        <taxon>Bacillati</taxon>
        <taxon>Actinomycetota</taxon>
        <taxon>Actinomycetes</taxon>
        <taxon>Kitasatosporales</taxon>
        <taxon>Streptomycetaceae</taxon>
        <taxon>Streptomyces</taxon>
    </lineage>
</organism>
<evidence type="ECO:0000313" key="2">
    <source>
        <dbReference type="Proteomes" id="UP000002785"/>
    </source>
</evidence>
<gene>
    <name evidence="1" type="ORF">SSEG_01955</name>
</gene>
<dbReference type="HOGENOM" id="CLU_1937032_0_0_11"/>
<accession>B5HRC0</accession>
<protein>
    <submittedName>
        <fullName evidence="1">Uncharacterized protein</fullName>
    </submittedName>
</protein>
<keyword evidence="2" id="KW-1185">Reference proteome</keyword>
<evidence type="ECO:0000313" key="1">
    <source>
        <dbReference type="EMBL" id="EDY55375.1"/>
    </source>
</evidence>
<name>B5HRC0_STRX2</name>
<dbReference type="Proteomes" id="UP000002785">
    <property type="component" value="Chromosome"/>
</dbReference>
<sequence>MGDGVRSVRRFFRRHPTEPPQPSELLPILRVWLFLLAVGACAAAFGWETVSLTLLVGTVWAMFDEVTLGVRHGWPAFVAALAVGRGMNRLAQAAVPGSGSLWDEFCVNALCTAAALVTFVGVSRLRWRRR</sequence>
<dbReference type="EMBL" id="CM000951">
    <property type="protein sequence ID" value="EDY55375.1"/>
    <property type="molecule type" value="Genomic_DNA"/>
</dbReference>